<protein>
    <recommendedName>
        <fullName evidence="2">Domain of unknown function DB domain-containing protein</fullName>
    </recommendedName>
</protein>
<feature type="region of interest" description="Disordered" evidence="1">
    <location>
        <begin position="1"/>
        <end position="54"/>
    </location>
</feature>
<sequence length="180" mass="21076">MNKLPPEHRRSTSKPSKTAKPDFKHADQPQLTDDDSTTKPEQQQLKPQRKSNEHYSDKDFLEATEYASQNFKACCDMYTNLNNTECSELVCKYGLDADYMRSAFITKCDIESSEFINEYLFCATASMDNYKCCRTLGINHECCYEFMGYQWKFEEFNTDKFLSHCIDIFKAISYCPILHF</sequence>
<dbReference type="Proteomes" id="UP000887578">
    <property type="component" value="Unplaced"/>
</dbReference>
<organism evidence="3 4">
    <name type="scientific">Panagrolaimus davidi</name>
    <dbReference type="NCBI Taxonomy" id="227884"/>
    <lineage>
        <taxon>Eukaryota</taxon>
        <taxon>Metazoa</taxon>
        <taxon>Ecdysozoa</taxon>
        <taxon>Nematoda</taxon>
        <taxon>Chromadorea</taxon>
        <taxon>Rhabditida</taxon>
        <taxon>Tylenchina</taxon>
        <taxon>Panagrolaimomorpha</taxon>
        <taxon>Panagrolaimoidea</taxon>
        <taxon>Panagrolaimidae</taxon>
        <taxon>Panagrolaimus</taxon>
    </lineage>
</organism>
<evidence type="ECO:0000313" key="3">
    <source>
        <dbReference type="Proteomes" id="UP000887578"/>
    </source>
</evidence>
<evidence type="ECO:0000256" key="1">
    <source>
        <dbReference type="SAM" id="MobiDB-lite"/>
    </source>
</evidence>
<name>A0A914QD03_9BILA</name>
<dbReference type="InterPro" id="IPR002602">
    <property type="entry name" value="DB"/>
</dbReference>
<dbReference type="WBParaSite" id="PDA_v2.g27202.t1">
    <property type="protein sequence ID" value="PDA_v2.g27202.t1"/>
    <property type="gene ID" value="PDA_v2.g27202"/>
</dbReference>
<dbReference type="Pfam" id="PF01682">
    <property type="entry name" value="DB"/>
    <property type="match status" value="1"/>
</dbReference>
<reference evidence="4" key="1">
    <citation type="submission" date="2022-11" db="UniProtKB">
        <authorList>
            <consortium name="WormBaseParasite"/>
        </authorList>
    </citation>
    <scope>IDENTIFICATION</scope>
</reference>
<accession>A0A914QD03</accession>
<feature type="domain" description="Domain of unknown function DB" evidence="2">
    <location>
        <begin position="74"/>
        <end position="175"/>
    </location>
</feature>
<keyword evidence="3" id="KW-1185">Reference proteome</keyword>
<evidence type="ECO:0000313" key="4">
    <source>
        <dbReference type="WBParaSite" id="PDA_v2.g27202.t1"/>
    </source>
</evidence>
<feature type="compositionally biased region" description="Basic and acidic residues" evidence="1">
    <location>
        <begin position="1"/>
        <end position="10"/>
    </location>
</feature>
<evidence type="ECO:0000259" key="2">
    <source>
        <dbReference type="Pfam" id="PF01682"/>
    </source>
</evidence>
<dbReference type="AlphaFoldDB" id="A0A914QD03"/>
<proteinExistence type="predicted"/>